<reference evidence="2 3" key="1">
    <citation type="submission" date="2020-03" db="EMBL/GenBank/DDBJ databases">
        <title>Hydrogenophaga sp. nov. isolated from cyanobacterial mat.</title>
        <authorList>
            <person name="Thorat V."/>
            <person name="Kirdat K."/>
            <person name="Tiwarekar B."/>
            <person name="Costa E.D."/>
            <person name="Yadav A."/>
        </authorList>
    </citation>
    <scope>NUCLEOTIDE SEQUENCE [LARGE SCALE GENOMIC DNA]</scope>
    <source>
        <strain evidence="2 3">BA0156</strain>
    </source>
</reference>
<dbReference type="PANTHER" id="PTHR43236">
    <property type="entry name" value="ANTITOXIN HIGA1"/>
    <property type="match status" value="1"/>
</dbReference>
<dbReference type="AlphaFoldDB" id="A0A6G8INK5"/>
<name>A0A6G8INK5_9BURK</name>
<sequence>MLVFPKRLKAARLAAGLSQERLGVLAGVDEMSASARMNQYERGKHAPDHSMVARLADVLHVPVAYFYASSDDEAALLLAFHRLSIAQRLAVLDFVSQQLPGSGDASAP</sequence>
<dbReference type="SMART" id="SM00530">
    <property type="entry name" value="HTH_XRE"/>
    <property type="match status" value="1"/>
</dbReference>
<dbReference type="InterPro" id="IPR052345">
    <property type="entry name" value="Rad_response_metalloprotease"/>
</dbReference>
<accession>A0A6G8INK5</accession>
<organism evidence="2 3">
    <name type="scientific">Hydrogenophaga crocea</name>
    <dbReference type="NCBI Taxonomy" id="2716225"/>
    <lineage>
        <taxon>Bacteria</taxon>
        <taxon>Pseudomonadati</taxon>
        <taxon>Pseudomonadota</taxon>
        <taxon>Betaproteobacteria</taxon>
        <taxon>Burkholderiales</taxon>
        <taxon>Comamonadaceae</taxon>
        <taxon>Hydrogenophaga</taxon>
    </lineage>
</organism>
<dbReference type="Pfam" id="PF13560">
    <property type="entry name" value="HTH_31"/>
    <property type="match status" value="1"/>
</dbReference>
<dbReference type="GO" id="GO:0003677">
    <property type="term" value="F:DNA binding"/>
    <property type="evidence" value="ECO:0007669"/>
    <property type="project" value="InterPro"/>
</dbReference>
<dbReference type="EMBL" id="CP049989">
    <property type="protein sequence ID" value="QIM54615.1"/>
    <property type="molecule type" value="Genomic_DNA"/>
</dbReference>
<evidence type="ECO:0000259" key="1">
    <source>
        <dbReference type="PROSITE" id="PS50943"/>
    </source>
</evidence>
<dbReference type="Gene3D" id="1.10.260.40">
    <property type="entry name" value="lambda repressor-like DNA-binding domains"/>
    <property type="match status" value="1"/>
</dbReference>
<dbReference type="Proteomes" id="UP000503162">
    <property type="component" value="Chromosome"/>
</dbReference>
<evidence type="ECO:0000313" key="3">
    <source>
        <dbReference type="Proteomes" id="UP000503162"/>
    </source>
</evidence>
<evidence type="ECO:0000313" key="2">
    <source>
        <dbReference type="EMBL" id="QIM54615.1"/>
    </source>
</evidence>
<protein>
    <submittedName>
        <fullName evidence="2">Helix-turn-helix transcriptional regulator</fullName>
    </submittedName>
</protein>
<feature type="domain" description="HTH cro/C1-type" evidence="1">
    <location>
        <begin position="8"/>
        <end position="66"/>
    </location>
</feature>
<dbReference type="PROSITE" id="PS50943">
    <property type="entry name" value="HTH_CROC1"/>
    <property type="match status" value="1"/>
</dbReference>
<dbReference type="PANTHER" id="PTHR43236:SF2">
    <property type="entry name" value="BLL0069 PROTEIN"/>
    <property type="match status" value="1"/>
</dbReference>
<proteinExistence type="predicted"/>
<gene>
    <name evidence="2" type="ORF">G9Q37_00825</name>
</gene>
<dbReference type="InterPro" id="IPR010982">
    <property type="entry name" value="Lambda_DNA-bd_dom_sf"/>
</dbReference>
<dbReference type="SUPFAM" id="SSF47413">
    <property type="entry name" value="lambda repressor-like DNA-binding domains"/>
    <property type="match status" value="1"/>
</dbReference>
<dbReference type="InterPro" id="IPR001387">
    <property type="entry name" value="Cro/C1-type_HTH"/>
</dbReference>
<dbReference type="CDD" id="cd00093">
    <property type="entry name" value="HTH_XRE"/>
    <property type="match status" value="1"/>
</dbReference>
<dbReference type="KEGG" id="hcz:G9Q37_00825"/>
<keyword evidence="3" id="KW-1185">Reference proteome</keyword>